<gene>
    <name evidence="3" type="ORF">GCM10009863_50510</name>
</gene>
<proteinExistence type="predicted"/>
<keyword evidence="3" id="KW-0378">Hydrolase</keyword>
<protein>
    <submittedName>
        <fullName evidence="3">Hydrolase</fullName>
    </submittedName>
</protein>
<reference evidence="3 4" key="1">
    <citation type="journal article" date="2019" name="Int. J. Syst. Evol. Microbiol.">
        <title>The Global Catalogue of Microorganisms (GCM) 10K type strain sequencing project: providing services to taxonomists for standard genome sequencing and annotation.</title>
        <authorList>
            <consortium name="The Broad Institute Genomics Platform"/>
            <consortium name="The Broad Institute Genome Sequencing Center for Infectious Disease"/>
            <person name="Wu L."/>
            <person name="Ma J."/>
        </authorList>
    </citation>
    <scope>NUCLEOTIDE SEQUENCE [LARGE SCALE GENOMIC DNA]</scope>
    <source>
        <strain evidence="3 4">JCM 16373</strain>
    </source>
</reference>
<dbReference type="PROSITE" id="PS51704">
    <property type="entry name" value="GP_PDE"/>
    <property type="match status" value="1"/>
</dbReference>
<keyword evidence="1" id="KW-0732">Signal</keyword>
<keyword evidence="4" id="KW-1185">Reference proteome</keyword>
<sequence length="323" mass="35055">MSIRPLTATATTAGALLGMSALFLTVAPTASAAERAAAPTRPGQAPAVGAAAPAAPASHRPALPVGHRGASAYAPENTLAAVDKARQLGIEWVENDVQRTKDGELIVMHDTTLSRTTDVEQRFPDRAPWKIADFTAKEIKSLDAGSWFGKEFEGERVPTLDEYLSRLNRNRQELLLELKSPDLYPGIERQTLDTLSRKGWLNRHHTKNKLIIQSFDAKAVEKVHQDRPDVKTGFLGTPKVSELKSYAKFADQINPAYGDVSKEYVDAAHDVRGPHHRRLEVFTWTVNDAETAKKVAGAGVDGIISNKPDVVRDAVKGAAAPTS</sequence>
<evidence type="ECO:0000313" key="3">
    <source>
        <dbReference type="EMBL" id="GAA2629156.1"/>
    </source>
</evidence>
<dbReference type="EMBL" id="BAAARJ010000018">
    <property type="protein sequence ID" value="GAA2629156.1"/>
    <property type="molecule type" value="Genomic_DNA"/>
</dbReference>
<dbReference type="Proteomes" id="UP001501447">
    <property type="component" value="Unassembled WGS sequence"/>
</dbReference>
<dbReference type="Pfam" id="PF03009">
    <property type="entry name" value="GDPD"/>
    <property type="match status" value="1"/>
</dbReference>
<evidence type="ECO:0000313" key="4">
    <source>
        <dbReference type="Proteomes" id="UP001501447"/>
    </source>
</evidence>
<dbReference type="GO" id="GO:0016787">
    <property type="term" value="F:hydrolase activity"/>
    <property type="evidence" value="ECO:0007669"/>
    <property type="project" value="UniProtKB-KW"/>
</dbReference>
<feature type="signal peptide" evidence="1">
    <location>
        <begin position="1"/>
        <end position="32"/>
    </location>
</feature>
<evidence type="ECO:0000259" key="2">
    <source>
        <dbReference type="PROSITE" id="PS51704"/>
    </source>
</evidence>
<feature type="domain" description="GP-PDE" evidence="2">
    <location>
        <begin position="62"/>
        <end position="315"/>
    </location>
</feature>
<name>A0ABN3QKX3_9ACTN</name>
<dbReference type="PANTHER" id="PTHR46211">
    <property type="entry name" value="GLYCEROPHOSPHORYL DIESTER PHOSPHODIESTERASE"/>
    <property type="match status" value="1"/>
</dbReference>
<dbReference type="InterPro" id="IPR017946">
    <property type="entry name" value="PLC-like_Pdiesterase_TIM-brl"/>
</dbReference>
<evidence type="ECO:0000256" key="1">
    <source>
        <dbReference type="SAM" id="SignalP"/>
    </source>
</evidence>
<dbReference type="RefSeq" id="WP_344568758.1">
    <property type="nucleotide sequence ID" value="NZ_BAAARJ010000018.1"/>
</dbReference>
<organism evidence="3 4">
    <name type="scientific">Streptomyces axinellae</name>
    <dbReference type="NCBI Taxonomy" id="552788"/>
    <lineage>
        <taxon>Bacteria</taxon>
        <taxon>Bacillati</taxon>
        <taxon>Actinomycetota</taxon>
        <taxon>Actinomycetes</taxon>
        <taxon>Kitasatosporales</taxon>
        <taxon>Streptomycetaceae</taxon>
        <taxon>Streptomyces</taxon>
    </lineage>
</organism>
<accession>A0ABN3QKX3</accession>
<comment type="caution">
    <text evidence="3">The sequence shown here is derived from an EMBL/GenBank/DDBJ whole genome shotgun (WGS) entry which is preliminary data.</text>
</comment>
<dbReference type="SUPFAM" id="SSF51695">
    <property type="entry name" value="PLC-like phosphodiesterases"/>
    <property type="match status" value="1"/>
</dbReference>
<dbReference type="InterPro" id="IPR030395">
    <property type="entry name" value="GP_PDE_dom"/>
</dbReference>
<feature type="chain" id="PRO_5046686945" evidence="1">
    <location>
        <begin position="33"/>
        <end position="323"/>
    </location>
</feature>
<dbReference type="Gene3D" id="3.20.20.190">
    <property type="entry name" value="Phosphatidylinositol (PI) phosphodiesterase"/>
    <property type="match status" value="1"/>
</dbReference>
<dbReference type="PANTHER" id="PTHR46211:SF1">
    <property type="entry name" value="GLYCEROPHOSPHODIESTER PHOSPHODIESTERASE, CYTOPLASMIC"/>
    <property type="match status" value="1"/>
</dbReference>